<evidence type="ECO:0000313" key="4">
    <source>
        <dbReference type="Proteomes" id="UP001302126"/>
    </source>
</evidence>
<evidence type="ECO:0000313" key="3">
    <source>
        <dbReference type="EMBL" id="KAK4185373.1"/>
    </source>
</evidence>
<keyword evidence="4" id="KW-1185">Reference proteome</keyword>
<dbReference type="Gene3D" id="2.90.10.10">
    <property type="entry name" value="Bulb-type lectin domain"/>
    <property type="match status" value="3"/>
</dbReference>
<feature type="domain" description="Bulb-type lectin" evidence="2">
    <location>
        <begin position="5"/>
        <end position="117"/>
    </location>
</feature>
<name>A0AAN6WNF9_9PEZI</name>
<sequence>MPGHRNTLGKGESLGPQESLWSSDGRVEAKYQGDGKLAVYRDGTCIWQSTAEQVPNPKSLVMQEDGNLVIYDQAGKATWHTDTADSSPGAHHILCVQNDGNLVLYKGEPIWSTNTGN</sequence>
<dbReference type="InterPro" id="IPR001480">
    <property type="entry name" value="Bulb-type_lectin_dom"/>
</dbReference>
<dbReference type="SMART" id="SM00108">
    <property type="entry name" value="B_lectin"/>
    <property type="match status" value="1"/>
</dbReference>
<reference evidence="3" key="2">
    <citation type="submission" date="2023-05" db="EMBL/GenBank/DDBJ databases">
        <authorList>
            <consortium name="Lawrence Berkeley National Laboratory"/>
            <person name="Steindorff A."/>
            <person name="Hensen N."/>
            <person name="Bonometti L."/>
            <person name="Westerberg I."/>
            <person name="Brannstrom I.O."/>
            <person name="Guillou S."/>
            <person name="Cros-Aarteil S."/>
            <person name="Calhoun S."/>
            <person name="Haridas S."/>
            <person name="Kuo A."/>
            <person name="Mondo S."/>
            <person name="Pangilinan J."/>
            <person name="Riley R."/>
            <person name="Labutti K."/>
            <person name="Andreopoulos B."/>
            <person name="Lipzen A."/>
            <person name="Chen C."/>
            <person name="Yanf M."/>
            <person name="Daum C."/>
            <person name="Ng V."/>
            <person name="Clum A."/>
            <person name="Ohm R."/>
            <person name="Martin F."/>
            <person name="Silar P."/>
            <person name="Natvig D."/>
            <person name="Lalanne C."/>
            <person name="Gautier V."/>
            <person name="Ament-Velasquez S.L."/>
            <person name="Kruys A."/>
            <person name="Hutchinson M.I."/>
            <person name="Powell A.J."/>
            <person name="Barry K."/>
            <person name="Miller A.N."/>
            <person name="Grigoriev I.V."/>
            <person name="Debuchy R."/>
            <person name="Gladieux P."/>
            <person name="Thoren M.H."/>
            <person name="Johannesson H."/>
        </authorList>
    </citation>
    <scope>NUCLEOTIDE SEQUENCE</scope>
    <source>
        <strain evidence="3">PSN309</strain>
    </source>
</reference>
<protein>
    <submittedName>
        <fullName evidence="3">Bulb-type lectin domain-containing protein</fullName>
    </submittedName>
</protein>
<dbReference type="SUPFAM" id="SSF51110">
    <property type="entry name" value="alpha-D-mannose-specific plant lectins"/>
    <property type="match status" value="1"/>
</dbReference>
<dbReference type="PROSITE" id="PS50927">
    <property type="entry name" value="BULB_LECTIN"/>
    <property type="match status" value="1"/>
</dbReference>
<proteinExistence type="predicted"/>
<feature type="region of interest" description="Disordered" evidence="1">
    <location>
        <begin position="1"/>
        <end position="26"/>
    </location>
</feature>
<reference evidence="3" key="1">
    <citation type="journal article" date="2023" name="Mol. Phylogenet. Evol.">
        <title>Genome-scale phylogeny and comparative genomics of the fungal order Sordariales.</title>
        <authorList>
            <person name="Hensen N."/>
            <person name="Bonometti L."/>
            <person name="Westerberg I."/>
            <person name="Brannstrom I.O."/>
            <person name="Guillou S."/>
            <person name="Cros-Aarteil S."/>
            <person name="Calhoun S."/>
            <person name="Haridas S."/>
            <person name="Kuo A."/>
            <person name="Mondo S."/>
            <person name="Pangilinan J."/>
            <person name="Riley R."/>
            <person name="LaButti K."/>
            <person name="Andreopoulos B."/>
            <person name="Lipzen A."/>
            <person name="Chen C."/>
            <person name="Yan M."/>
            <person name="Daum C."/>
            <person name="Ng V."/>
            <person name="Clum A."/>
            <person name="Steindorff A."/>
            <person name="Ohm R.A."/>
            <person name="Martin F."/>
            <person name="Silar P."/>
            <person name="Natvig D.O."/>
            <person name="Lalanne C."/>
            <person name="Gautier V."/>
            <person name="Ament-Velasquez S.L."/>
            <person name="Kruys A."/>
            <person name="Hutchinson M.I."/>
            <person name="Powell A.J."/>
            <person name="Barry K."/>
            <person name="Miller A.N."/>
            <person name="Grigoriev I.V."/>
            <person name="Debuchy R."/>
            <person name="Gladieux P."/>
            <person name="Hiltunen Thoren M."/>
            <person name="Johannesson H."/>
        </authorList>
    </citation>
    <scope>NUCLEOTIDE SEQUENCE</scope>
    <source>
        <strain evidence="3">PSN309</strain>
    </source>
</reference>
<dbReference type="AlphaFoldDB" id="A0AAN6WNF9"/>
<dbReference type="InterPro" id="IPR036426">
    <property type="entry name" value="Bulb-type_lectin_dom_sf"/>
</dbReference>
<accession>A0AAN6WNF9</accession>
<evidence type="ECO:0000259" key="2">
    <source>
        <dbReference type="PROSITE" id="PS50927"/>
    </source>
</evidence>
<gene>
    <name evidence="3" type="ORF">QBC35DRAFT_389679</name>
</gene>
<organism evidence="3 4">
    <name type="scientific">Podospora australis</name>
    <dbReference type="NCBI Taxonomy" id="1536484"/>
    <lineage>
        <taxon>Eukaryota</taxon>
        <taxon>Fungi</taxon>
        <taxon>Dikarya</taxon>
        <taxon>Ascomycota</taxon>
        <taxon>Pezizomycotina</taxon>
        <taxon>Sordariomycetes</taxon>
        <taxon>Sordariomycetidae</taxon>
        <taxon>Sordariales</taxon>
        <taxon>Podosporaceae</taxon>
        <taxon>Podospora</taxon>
    </lineage>
</organism>
<dbReference type="EMBL" id="MU864452">
    <property type="protein sequence ID" value="KAK4185373.1"/>
    <property type="molecule type" value="Genomic_DNA"/>
</dbReference>
<dbReference type="Proteomes" id="UP001302126">
    <property type="component" value="Unassembled WGS sequence"/>
</dbReference>
<evidence type="ECO:0000256" key="1">
    <source>
        <dbReference type="SAM" id="MobiDB-lite"/>
    </source>
</evidence>
<comment type="caution">
    <text evidence="3">The sequence shown here is derived from an EMBL/GenBank/DDBJ whole genome shotgun (WGS) entry which is preliminary data.</text>
</comment>